<evidence type="ECO:0000256" key="2">
    <source>
        <dbReference type="ARBA" id="ARBA00004240"/>
    </source>
</evidence>
<evidence type="ECO:0000313" key="10">
    <source>
        <dbReference type="Proteomes" id="UP000326924"/>
    </source>
</evidence>
<dbReference type="Pfam" id="PF24883">
    <property type="entry name" value="NPHP3_N"/>
    <property type="match status" value="1"/>
</dbReference>
<evidence type="ECO:0000256" key="3">
    <source>
        <dbReference type="ARBA" id="ARBA00004370"/>
    </source>
</evidence>
<dbReference type="InterPro" id="IPR029058">
    <property type="entry name" value="AB_hydrolase_fold"/>
</dbReference>
<evidence type="ECO:0000256" key="6">
    <source>
        <dbReference type="ARBA" id="ARBA00023128"/>
    </source>
</evidence>
<sequence length="247" mass="27890">MTVHRPEVERFICHCLGGIVVKKALIVAHERSGHYDALLNSVKGILFLGTPHQGASFGPIVRRLLHGRFRGSELQQVIDGRTTALRDITTQFIERGAKLVVRTFYESEPTKGVMVVDKESARLNWPNECPPCPISADHESICKFSDSRSQKYQPVWKAVEQLVERAREYPFSKKEKDCLLSFAANTGGYSEKLLEQKNKLRIPGTGSWILTHQRYTVWRSGRSNARPEKRNILWLAGGPGTGKTFLC</sequence>
<dbReference type="GO" id="GO:0016020">
    <property type="term" value="C:membrane"/>
    <property type="evidence" value="ECO:0007669"/>
    <property type="project" value="UniProtKB-SubCell"/>
</dbReference>
<dbReference type="PANTHER" id="PTHR48182:SF2">
    <property type="entry name" value="PROTEIN SERAC1"/>
    <property type="match status" value="1"/>
</dbReference>
<protein>
    <recommendedName>
        <fullName evidence="8">Nephrocystin 3-like N-terminal domain-containing protein</fullName>
    </recommendedName>
</protein>
<gene>
    <name evidence="9" type="ORF">FN846DRAFT_731060</name>
</gene>
<dbReference type="GO" id="GO:0005783">
    <property type="term" value="C:endoplasmic reticulum"/>
    <property type="evidence" value="ECO:0007669"/>
    <property type="project" value="UniProtKB-SubCell"/>
</dbReference>
<feature type="domain" description="Nephrocystin 3-like N-terminal" evidence="8">
    <location>
        <begin position="204"/>
        <end position="247"/>
    </location>
</feature>
<dbReference type="InterPro" id="IPR052374">
    <property type="entry name" value="SERAC1"/>
</dbReference>
<dbReference type="InterPro" id="IPR056884">
    <property type="entry name" value="NPHP3-like_N"/>
</dbReference>
<evidence type="ECO:0000313" key="9">
    <source>
        <dbReference type="EMBL" id="KAA8905846.1"/>
    </source>
</evidence>
<evidence type="ECO:0000256" key="4">
    <source>
        <dbReference type="ARBA" id="ARBA00022737"/>
    </source>
</evidence>
<reference evidence="9 10" key="1">
    <citation type="submission" date="2019-09" db="EMBL/GenBank/DDBJ databases">
        <title>Draft genome of the ectomycorrhizal ascomycete Sphaerosporella brunnea.</title>
        <authorList>
            <consortium name="DOE Joint Genome Institute"/>
            <person name="Benucci G.M."/>
            <person name="Marozzi G."/>
            <person name="Antonielli L."/>
            <person name="Sanchez S."/>
            <person name="Marco P."/>
            <person name="Wang X."/>
            <person name="Falini L.B."/>
            <person name="Barry K."/>
            <person name="Haridas S."/>
            <person name="Lipzen A."/>
            <person name="Labutti K."/>
            <person name="Grigoriev I.V."/>
            <person name="Murat C."/>
            <person name="Martin F."/>
            <person name="Albertini E."/>
            <person name="Donnini D."/>
            <person name="Bonito G."/>
        </authorList>
    </citation>
    <scope>NUCLEOTIDE SEQUENCE [LARGE SCALE GENOMIC DNA]</scope>
    <source>
        <strain evidence="9 10">Sb_GMNB300</strain>
    </source>
</reference>
<keyword evidence="7" id="KW-0472">Membrane</keyword>
<dbReference type="GO" id="GO:0005739">
    <property type="term" value="C:mitochondrion"/>
    <property type="evidence" value="ECO:0007669"/>
    <property type="project" value="UniProtKB-SubCell"/>
</dbReference>
<evidence type="ECO:0000256" key="7">
    <source>
        <dbReference type="ARBA" id="ARBA00023136"/>
    </source>
</evidence>
<dbReference type="PANTHER" id="PTHR48182">
    <property type="entry name" value="PROTEIN SERAC1"/>
    <property type="match status" value="1"/>
</dbReference>
<keyword evidence="6" id="KW-0496">Mitochondrion</keyword>
<name>A0A5J5EW19_9PEZI</name>
<keyword evidence="4" id="KW-0677">Repeat</keyword>
<dbReference type="AlphaFoldDB" id="A0A5J5EW19"/>
<accession>A0A5J5EW19</accession>
<evidence type="ECO:0000259" key="8">
    <source>
        <dbReference type="Pfam" id="PF24883"/>
    </source>
</evidence>
<dbReference type="InParanoid" id="A0A5J5EW19"/>
<comment type="subcellular location">
    <subcellularLocation>
        <location evidence="2">Endoplasmic reticulum</location>
    </subcellularLocation>
    <subcellularLocation>
        <location evidence="3">Membrane</location>
    </subcellularLocation>
    <subcellularLocation>
        <location evidence="1">Mitochondrion</location>
    </subcellularLocation>
</comment>
<dbReference type="Proteomes" id="UP000326924">
    <property type="component" value="Unassembled WGS sequence"/>
</dbReference>
<dbReference type="SUPFAM" id="SSF53474">
    <property type="entry name" value="alpha/beta-Hydrolases"/>
    <property type="match status" value="1"/>
</dbReference>
<proteinExistence type="predicted"/>
<dbReference type="EMBL" id="VXIS01000095">
    <property type="protein sequence ID" value="KAA8905846.1"/>
    <property type="molecule type" value="Genomic_DNA"/>
</dbReference>
<keyword evidence="10" id="KW-1185">Reference proteome</keyword>
<dbReference type="OrthoDB" id="5086500at2759"/>
<dbReference type="Gene3D" id="3.40.50.1820">
    <property type="entry name" value="alpha/beta hydrolase"/>
    <property type="match status" value="1"/>
</dbReference>
<keyword evidence="5" id="KW-0256">Endoplasmic reticulum</keyword>
<evidence type="ECO:0000256" key="5">
    <source>
        <dbReference type="ARBA" id="ARBA00022824"/>
    </source>
</evidence>
<comment type="caution">
    <text evidence="9">The sequence shown here is derived from an EMBL/GenBank/DDBJ whole genome shotgun (WGS) entry which is preliminary data.</text>
</comment>
<organism evidence="9 10">
    <name type="scientific">Sphaerosporella brunnea</name>
    <dbReference type="NCBI Taxonomy" id="1250544"/>
    <lineage>
        <taxon>Eukaryota</taxon>
        <taxon>Fungi</taxon>
        <taxon>Dikarya</taxon>
        <taxon>Ascomycota</taxon>
        <taxon>Pezizomycotina</taxon>
        <taxon>Pezizomycetes</taxon>
        <taxon>Pezizales</taxon>
        <taxon>Pyronemataceae</taxon>
        <taxon>Sphaerosporella</taxon>
    </lineage>
</organism>
<evidence type="ECO:0000256" key="1">
    <source>
        <dbReference type="ARBA" id="ARBA00004173"/>
    </source>
</evidence>